<sequence>MREIQLYLHIPFCIRKCGYCDFLSGPADETAQRAYTEALLREIRVLGQRTEAAVSTIFIGGGTPSVLRADWMEEILDQLRTSFRLLPEAEISMEANPGTVTPEKLKAYLRGGVNRISFGCQSADNEELWLLGRIHSWEEFLESFSMAREAGFANINVDLMSGLPGQTVASWERTLRRTAALGPEHISAYSLIIEEGTPFAQRPLPLPDEEEERLMYERTGQILKEYGMEQYEISNYARPGYACRHNIGYWTGKEYLGMGLGSSSLMEGERFSNTSDMKEYLEDSGHPGRLRRDRQKLSEKDRMEEFMFLGLRMTAGISEKDFLDTFGREIHAVYGPVIRKYVEGGFLGEEKGRLYLTRKGISVSNPILADFLLD</sequence>
<comment type="similarity">
    <text evidence="1">Belongs to the anaerobic coproporphyrinogen-III oxidase family. HemW subfamily.</text>
</comment>
<organism evidence="11 12">
    <name type="scientific">Candidatus Pullilachnospira stercoravium</name>
    <dbReference type="NCBI Taxonomy" id="2840913"/>
    <lineage>
        <taxon>Bacteria</taxon>
        <taxon>Bacillati</taxon>
        <taxon>Bacillota</taxon>
        <taxon>Clostridia</taxon>
        <taxon>Lachnospirales</taxon>
        <taxon>Lachnospiraceae</taxon>
        <taxon>Lachnospiraceae incertae sedis</taxon>
        <taxon>Candidatus Pullilachnospira</taxon>
    </lineage>
</organism>
<comment type="caution">
    <text evidence="11">The sequence shown here is derived from an EMBL/GenBank/DDBJ whole genome shotgun (WGS) entry which is preliminary data.</text>
</comment>
<feature type="domain" description="Radical SAM core" evidence="10">
    <location>
        <begin position="1"/>
        <end position="229"/>
    </location>
</feature>
<dbReference type="SFLD" id="SFLDS00029">
    <property type="entry name" value="Radical_SAM"/>
    <property type="match status" value="1"/>
</dbReference>
<dbReference type="GO" id="GO:0046872">
    <property type="term" value="F:metal ion binding"/>
    <property type="evidence" value="ECO:0007669"/>
    <property type="project" value="UniProtKB-UniRule"/>
</dbReference>
<evidence type="ECO:0000259" key="10">
    <source>
        <dbReference type="PROSITE" id="PS51918"/>
    </source>
</evidence>
<keyword evidence="7 9" id="KW-0411">Iron-sulfur</keyword>
<evidence type="ECO:0000256" key="5">
    <source>
        <dbReference type="ARBA" id="ARBA00022723"/>
    </source>
</evidence>
<reference evidence="11" key="1">
    <citation type="submission" date="2020-10" db="EMBL/GenBank/DDBJ databases">
        <authorList>
            <person name="Gilroy R."/>
        </authorList>
    </citation>
    <scope>NUCLEOTIDE SEQUENCE</scope>
    <source>
        <strain evidence="11">ChiBcec2-4451</strain>
    </source>
</reference>
<keyword evidence="5 9" id="KW-0479">Metal-binding</keyword>
<dbReference type="Pfam" id="PF06969">
    <property type="entry name" value="HemN_C"/>
    <property type="match status" value="1"/>
</dbReference>
<evidence type="ECO:0000313" key="11">
    <source>
        <dbReference type="EMBL" id="HIV13963.1"/>
    </source>
</evidence>
<accession>A0A9D1T7X1</accession>
<dbReference type="GO" id="GO:0005737">
    <property type="term" value="C:cytoplasm"/>
    <property type="evidence" value="ECO:0007669"/>
    <property type="project" value="UniProtKB-SubCell"/>
</dbReference>
<evidence type="ECO:0000256" key="2">
    <source>
        <dbReference type="ARBA" id="ARBA00017228"/>
    </source>
</evidence>
<keyword evidence="3 9" id="KW-0349">Heme</keyword>
<keyword evidence="6 9" id="KW-0408">Iron</keyword>
<dbReference type="GO" id="GO:0051539">
    <property type="term" value="F:4 iron, 4 sulfur cluster binding"/>
    <property type="evidence" value="ECO:0007669"/>
    <property type="project" value="UniProtKB-UniRule"/>
</dbReference>
<keyword evidence="8 9" id="KW-0143">Chaperone</keyword>
<gene>
    <name evidence="11" type="ORF">IAA63_12615</name>
</gene>
<dbReference type="SFLD" id="SFLDG01082">
    <property type="entry name" value="B12-binding_domain_containing"/>
    <property type="match status" value="1"/>
</dbReference>
<dbReference type="InterPro" id="IPR013785">
    <property type="entry name" value="Aldolase_TIM"/>
</dbReference>
<comment type="function">
    <text evidence="9">Probably acts as a heme chaperone, transferring heme to an unknown acceptor. Binds one molecule of heme per monomer, possibly covalently. Binds 1 [4Fe-4S] cluster. The cluster is coordinated with 3 cysteines and an exchangeable S-adenosyl-L-methionine.</text>
</comment>
<dbReference type="PROSITE" id="PS51918">
    <property type="entry name" value="RADICAL_SAM"/>
    <property type="match status" value="1"/>
</dbReference>
<dbReference type="Gene3D" id="3.20.20.70">
    <property type="entry name" value="Aldolase class I"/>
    <property type="match status" value="1"/>
</dbReference>
<evidence type="ECO:0000256" key="8">
    <source>
        <dbReference type="ARBA" id="ARBA00023186"/>
    </source>
</evidence>
<dbReference type="SUPFAM" id="SSF102114">
    <property type="entry name" value="Radical SAM enzymes"/>
    <property type="match status" value="1"/>
</dbReference>
<dbReference type="SFLD" id="SFLDF00562">
    <property type="entry name" value="HemN-like__clustered_with_heat"/>
    <property type="match status" value="1"/>
</dbReference>
<protein>
    <recommendedName>
        <fullName evidence="2 9">Heme chaperone HemW</fullName>
    </recommendedName>
</protein>
<comment type="subcellular location">
    <subcellularLocation>
        <location evidence="9">Cytoplasm</location>
    </subcellularLocation>
</comment>
<dbReference type="InterPro" id="IPR007197">
    <property type="entry name" value="rSAM"/>
</dbReference>
<dbReference type="AlphaFoldDB" id="A0A9D1T7X1"/>
<evidence type="ECO:0000313" key="12">
    <source>
        <dbReference type="Proteomes" id="UP000886723"/>
    </source>
</evidence>
<dbReference type="SMART" id="SM00729">
    <property type="entry name" value="Elp3"/>
    <property type="match status" value="1"/>
</dbReference>
<reference evidence="11" key="2">
    <citation type="journal article" date="2021" name="PeerJ">
        <title>Extensive microbial diversity within the chicken gut microbiome revealed by metagenomics and culture.</title>
        <authorList>
            <person name="Gilroy R."/>
            <person name="Ravi A."/>
            <person name="Getino M."/>
            <person name="Pursley I."/>
            <person name="Horton D.L."/>
            <person name="Alikhan N.F."/>
            <person name="Baker D."/>
            <person name="Gharbi K."/>
            <person name="Hall N."/>
            <person name="Watson M."/>
            <person name="Adriaenssens E.M."/>
            <person name="Foster-Nyarko E."/>
            <person name="Jarju S."/>
            <person name="Secka A."/>
            <person name="Antonio M."/>
            <person name="Oren A."/>
            <person name="Chaudhuri R.R."/>
            <person name="La Ragione R."/>
            <person name="Hildebrand F."/>
            <person name="Pallen M.J."/>
        </authorList>
    </citation>
    <scope>NUCLEOTIDE SEQUENCE</scope>
    <source>
        <strain evidence="11">ChiBcec2-4451</strain>
    </source>
</reference>
<name>A0A9D1T7X1_9FIRM</name>
<dbReference type="Pfam" id="PF04055">
    <property type="entry name" value="Radical_SAM"/>
    <property type="match status" value="1"/>
</dbReference>
<dbReference type="Proteomes" id="UP000886723">
    <property type="component" value="Unassembled WGS sequence"/>
</dbReference>
<dbReference type="EMBL" id="DVON01000270">
    <property type="protein sequence ID" value="HIV13963.1"/>
    <property type="molecule type" value="Genomic_DNA"/>
</dbReference>
<dbReference type="GO" id="GO:0006779">
    <property type="term" value="P:porphyrin-containing compound biosynthetic process"/>
    <property type="evidence" value="ECO:0007669"/>
    <property type="project" value="InterPro"/>
</dbReference>
<evidence type="ECO:0000256" key="1">
    <source>
        <dbReference type="ARBA" id="ARBA00006100"/>
    </source>
</evidence>
<dbReference type="InterPro" id="IPR004559">
    <property type="entry name" value="HemW-like"/>
</dbReference>
<dbReference type="InterPro" id="IPR006638">
    <property type="entry name" value="Elp3/MiaA/NifB-like_rSAM"/>
</dbReference>
<evidence type="ECO:0000256" key="6">
    <source>
        <dbReference type="ARBA" id="ARBA00023004"/>
    </source>
</evidence>
<dbReference type="InterPro" id="IPR034505">
    <property type="entry name" value="Coproporphyrinogen-III_oxidase"/>
</dbReference>
<dbReference type="PANTHER" id="PTHR13932:SF5">
    <property type="entry name" value="RADICAL S-ADENOSYL METHIONINE DOMAIN-CONTAINING PROTEIN 1, MITOCHONDRIAL"/>
    <property type="match status" value="1"/>
</dbReference>
<keyword evidence="9" id="KW-0963">Cytoplasm</keyword>
<dbReference type="InterPro" id="IPR058240">
    <property type="entry name" value="rSAM_sf"/>
</dbReference>
<dbReference type="PANTHER" id="PTHR13932">
    <property type="entry name" value="COPROPORPHYRINIGEN III OXIDASE"/>
    <property type="match status" value="1"/>
</dbReference>
<dbReference type="GO" id="GO:0004109">
    <property type="term" value="F:coproporphyrinogen oxidase activity"/>
    <property type="evidence" value="ECO:0007669"/>
    <property type="project" value="InterPro"/>
</dbReference>
<evidence type="ECO:0000256" key="4">
    <source>
        <dbReference type="ARBA" id="ARBA00022691"/>
    </source>
</evidence>
<proteinExistence type="inferred from homology"/>
<keyword evidence="4 9" id="KW-0949">S-adenosyl-L-methionine</keyword>
<keyword evidence="9" id="KW-0004">4Fe-4S</keyword>
<dbReference type="SFLD" id="SFLDF00288">
    <property type="entry name" value="HemN-like__clustered_with_nucl"/>
    <property type="match status" value="1"/>
</dbReference>
<evidence type="ECO:0000256" key="9">
    <source>
        <dbReference type="RuleBase" id="RU364116"/>
    </source>
</evidence>
<evidence type="ECO:0000256" key="7">
    <source>
        <dbReference type="ARBA" id="ARBA00023014"/>
    </source>
</evidence>
<dbReference type="InterPro" id="IPR010723">
    <property type="entry name" value="HemN_C"/>
</dbReference>
<evidence type="ECO:0000256" key="3">
    <source>
        <dbReference type="ARBA" id="ARBA00022617"/>
    </source>
</evidence>
<dbReference type="CDD" id="cd01335">
    <property type="entry name" value="Radical_SAM"/>
    <property type="match status" value="1"/>
</dbReference>
<dbReference type="NCBIfam" id="TIGR00539">
    <property type="entry name" value="hemN_rel"/>
    <property type="match status" value="1"/>
</dbReference>
<dbReference type="SFLD" id="SFLDG01065">
    <property type="entry name" value="anaerobic_coproporphyrinogen-I"/>
    <property type="match status" value="1"/>
</dbReference>